<keyword evidence="1" id="KW-0472">Membrane</keyword>
<organism evidence="2 3">
    <name type="scientific">Caerostris extrusa</name>
    <name type="common">Bark spider</name>
    <name type="synonym">Caerostris bankana</name>
    <dbReference type="NCBI Taxonomy" id="172846"/>
    <lineage>
        <taxon>Eukaryota</taxon>
        <taxon>Metazoa</taxon>
        <taxon>Ecdysozoa</taxon>
        <taxon>Arthropoda</taxon>
        <taxon>Chelicerata</taxon>
        <taxon>Arachnida</taxon>
        <taxon>Araneae</taxon>
        <taxon>Araneomorphae</taxon>
        <taxon>Entelegynae</taxon>
        <taxon>Araneoidea</taxon>
        <taxon>Araneidae</taxon>
        <taxon>Caerostris</taxon>
    </lineage>
</organism>
<name>A0AAV4NVM8_CAEEX</name>
<keyword evidence="1" id="KW-1133">Transmembrane helix</keyword>
<gene>
    <name evidence="2" type="ORF">CEXT_355311</name>
</gene>
<dbReference type="EMBL" id="BPLR01003701">
    <property type="protein sequence ID" value="GIX87641.1"/>
    <property type="molecule type" value="Genomic_DNA"/>
</dbReference>
<sequence length="81" mass="9172">MSLQKDVHFKPSFFFLSFLPFQVGSHSKGRPTRSNAGMNQEVLDEWGVEEDCPRNGTTNGWFNIVAWIHGFVLCAAVSIQR</sequence>
<proteinExistence type="predicted"/>
<keyword evidence="3" id="KW-1185">Reference proteome</keyword>
<evidence type="ECO:0000313" key="3">
    <source>
        <dbReference type="Proteomes" id="UP001054945"/>
    </source>
</evidence>
<evidence type="ECO:0000313" key="2">
    <source>
        <dbReference type="EMBL" id="GIX87641.1"/>
    </source>
</evidence>
<accession>A0AAV4NVM8</accession>
<dbReference type="AlphaFoldDB" id="A0AAV4NVM8"/>
<evidence type="ECO:0000256" key="1">
    <source>
        <dbReference type="SAM" id="Phobius"/>
    </source>
</evidence>
<comment type="caution">
    <text evidence="2">The sequence shown here is derived from an EMBL/GenBank/DDBJ whole genome shotgun (WGS) entry which is preliminary data.</text>
</comment>
<reference evidence="2 3" key="1">
    <citation type="submission" date="2021-06" db="EMBL/GenBank/DDBJ databases">
        <title>Caerostris extrusa draft genome.</title>
        <authorList>
            <person name="Kono N."/>
            <person name="Arakawa K."/>
        </authorList>
    </citation>
    <scope>NUCLEOTIDE SEQUENCE [LARGE SCALE GENOMIC DNA]</scope>
</reference>
<protein>
    <submittedName>
        <fullName evidence="2">Uncharacterized protein</fullName>
    </submittedName>
</protein>
<keyword evidence="1" id="KW-0812">Transmembrane</keyword>
<feature type="transmembrane region" description="Helical" evidence="1">
    <location>
        <begin position="60"/>
        <end position="79"/>
    </location>
</feature>
<dbReference type="Proteomes" id="UP001054945">
    <property type="component" value="Unassembled WGS sequence"/>
</dbReference>